<sequence length="260" mass="29781">MHRFKRIIFSLFVFAAVDFFGAVQYPVNSSGLYVGGRVSRLAWKTPDPHFFGYLFGPFVGLDYRRPSHVYGGYRFFVDYGNISAGGCGRSFENIFMQGRLGYTFGKTMLLTPYTGFGVNIATHRRKHAANTCKKFAFVDLAVPVGAILTYHPSPVFSIGFDYQYLPQVDSWERIGGFLGIRFQRKVRTQHCVELPIQFAFPNPRWEHVQYRIVPFYRSYHYGSVNVSFGGTSVICQTGATIQLEPQRAYEFGIRYEIAIW</sequence>
<evidence type="ECO:0000313" key="1">
    <source>
        <dbReference type="EMBL" id="PCI93746.1"/>
    </source>
</evidence>
<organism evidence="1 2">
    <name type="scientific">Aerophobetes bacterium</name>
    <dbReference type="NCBI Taxonomy" id="2030807"/>
    <lineage>
        <taxon>Bacteria</taxon>
        <taxon>Candidatus Aerophobota</taxon>
    </lineage>
</organism>
<dbReference type="InterPro" id="IPR011250">
    <property type="entry name" value="OMP/PagP_B-barrel"/>
</dbReference>
<proteinExistence type="predicted"/>
<dbReference type="SUPFAM" id="SSF56925">
    <property type="entry name" value="OMPA-like"/>
    <property type="match status" value="1"/>
</dbReference>
<comment type="caution">
    <text evidence="1">The sequence shown here is derived from an EMBL/GenBank/DDBJ whole genome shotgun (WGS) entry which is preliminary data.</text>
</comment>
<dbReference type="AlphaFoldDB" id="A0A2A4YFY9"/>
<reference evidence="2" key="1">
    <citation type="submission" date="2017-08" db="EMBL/GenBank/DDBJ databases">
        <title>A dynamic microbial community with high functional redundancy inhabits the cold, oxic subseafloor aquifer.</title>
        <authorList>
            <person name="Tully B.J."/>
            <person name="Wheat C.G."/>
            <person name="Glazer B.T."/>
            <person name="Huber J.A."/>
        </authorList>
    </citation>
    <scope>NUCLEOTIDE SEQUENCE [LARGE SCALE GENOMIC DNA]</scope>
</reference>
<evidence type="ECO:0000313" key="2">
    <source>
        <dbReference type="Proteomes" id="UP000217838"/>
    </source>
</evidence>
<protein>
    <recommendedName>
        <fullName evidence="3">Outer membrane protein beta-barrel domain-containing protein</fullName>
    </recommendedName>
</protein>
<dbReference type="EMBL" id="NVUU01000053">
    <property type="protein sequence ID" value="PCI93746.1"/>
    <property type="molecule type" value="Genomic_DNA"/>
</dbReference>
<dbReference type="Proteomes" id="UP000217838">
    <property type="component" value="Unassembled WGS sequence"/>
</dbReference>
<name>A0A2A4YFY9_UNCAE</name>
<accession>A0A2A4YFY9</accession>
<evidence type="ECO:0008006" key="3">
    <source>
        <dbReference type="Google" id="ProtNLM"/>
    </source>
</evidence>
<gene>
    <name evidence="1" type="ORF">COB11_04820</name>
</gene>